<comment type="pathway">
    <text evidence="1 7">Cell wall biogenesis; peptidoglycan biosynthesis.</text>
</comment>
<accession>I0EMY9</accession>
<name>I0EMY9_HELC0</name>
<dbReference type="InterPro" id="IPR038063">
    <property type="entry name" value="Transpep_catalytic_dom"/>
</dbReference>
<reference evidence="10" key="1">
    <citation type="submission" date="2012-04" db="EMBL/GenBank/DDBJ databases">
        <title>Complete genome sequence of Helicobacter cetorum strain MIT 00-7128.</title>
        <authorList>
            <person name="Kersulyte D."/>
            <person name="Berg D.E."/>
        </authorList>
    </citation>
    <scope>NUCLEOTIDE SEQUENCE [LARGE SCALE GENOMIC DNA]</scope>
    <source>
        <strain evidence="10">MIT 00-7128</strain>
    </source>
</reference>
<evidence type="ECO:0000256" key="6">
    <source>
        <dbReference type="ARBA" id="ARBA00023316"/>
    </source>
</evidence>
<dbReference type="InterPro" id="IPR005490">
    <property type="entry name" value="LD_TPept_cat_dom"/>
</dbReference>
<dbReference type="GO" id="GO:0004180">
    <property type="term" value="F:carboxypeptidase activity"/>
    <property type="evidence" value="ECO:0007669"/>
    <property type="project" value="UniProtKB-ARBA"/>
</dbReference>
<dbReference type="KEGG" id="hce:HCW_05215"/>
<keyword evidence="3" id="KW-0808">Transferase</keyword>
<evidence type="ECO:0000313" key="10">
    <source>
        <dbReference type="Proteomes" id="UP000005010"/>
    </source>
</evidence>
<dbReference type="GO" id="GO:0071555">
    <property type="term" value="P:cell wall organization"/>
    <property type="evidence" value="ECO:0007669"/>
    <property type="project" value="UniProtKB-UniRule"/>
</dbReference>
<dbReference type="eggNOG" id="COG3034">
    <property type="taxonomic scope" value="Bacteria"/>
</dbReference>
<dbReference type="PROSITE" id="PS52029">
    <property type="entry name" value="LD_TPASE"/>
    <property type="match status" value="1"/>
</dbReference>
<keyword evidence="5 7" id="KW-0573">Peptidoglycan synthesis</keyword>
<dbReference type="GO" id="GO:0009252">
    <property type="term" value="P:peptidoglycan biosynthetic process"/>
    <property type="evidence" value="ECO:0007669"/>
    <property type="project" value="UniProtKB-UniPathway"/>
</dbReference>
<dbReference type="PANTHER" id="PTHR36699">
    <property type="entry name" value="LD-TRANSPEPTIDASE"/>
    <property type="match status" value="1"/>
</dbReference>
<keyword evidence="10" id="KW-1185">Reference proteome</keyword>
<comment type="similarity">
    <text evidence="2">Belongs to the YkuD family.</text>
</comment>
<dbReference type="InterPro" id="IPR054516">
    <property type="entry name" value="Csd6-like_dimerization"/>
</dbReference>
<dbReference type="Pfam" id="PF03734">
    <property type="entry name" value="YkuD"/>
    <property type="match status" value="1"/>
</dbReference>
<evidence type="ECO:0000256" key="7">
    <source>
        <dbReference type="PROSITE-ProRule" id="PRU01373"/>
    </source>
</evidence>
<dbReference type="PATRIC" id="fig|182217.3.peg.1108"/>
<dbReference type="GO" id="GO:0008360">
    <property type="term" value="P:regulation of cell shape"/>
    <property type="evidence" value="ECO:0007669"/>
    <property type="project" value="UniProtKB-UniRule"/>
</dbReference>
<feature type="active site" description="Nucleophile" evidence="7">
    <location>
        <position position="179"/>
    </location>
</feature>
<dbReference type="Gene3D" id="3.10.450.50">
    <property type="match status" value="1"/>
</dbReference>
<evidence type="ECO:0000256" key="2">
    <source>
        <dbReference type="ARBA" id="ARBA00005992"/>
    </source>
</evidence>
<keyword evidence="6 7" id="KW-0961">Cell wall biogenesis/degradation</keyword>
<dbReference type="Pfam" id="PF22401">
    <property type="entry name" value="Csd6-like_dimeriz"/>
    <property type="match status" value="1"/>
</dbReference>
<dbReference type="UniPathway" id="UPA00219"/>
<dbReference type="EMBL" id="CP003479">
    <property type="protein sequence ID" value="AFI04308.1"/>
    <property type="molecule type" value="Genomic_DNA"/>
</dbReference>
<sequence length="333" mass="38953">MKKMLFALLACAWSLDTMHANERLLEILSIYQKQGLQSVGEKLDSYMKDKSFWMDELKDKDTDYGYYENKRFLFVANKSKPSLSFYKIQDNMLEKINDSKALVGSKKGDKIVEGDLATPIGVYRITQKLQHLDQYYGPLAFVTNYPNLYDTLKKRTGHGIWVHGMPLNGDRHELNTKGCIAIENQILSSYDNLLRGEKALLIVYENQFLPSSKGELATILSALYQWKEAWIKGDFERYMSFYNKNFTRYDGMKKSAFREYKKRVFAKKEKKSISFSSINIVPYPNSENKRLFYVVFEQDYKAYQQAKLSYTSNARKELYVEVKDNEMSILIEK</sequence>
<dbReference type="SUPFAM" id="SSF54427">
    <property type="entry name" value="NTF2-like"/>
    <property type="match status" value="1"/>
</dbReference>
<proteinExistence type="inferred from homology"/>
<gene>
    <name evidence="9" type="ordered locus">HCW_05215</name>
</gene>
<feature type="domain" description="L,D-TPase catalytic" evidence="8">
    <location>
        <begin position="72"/>
        <end position="204"/>
    </location>
</feature>
<dbReference type="InterPro" id="IPR032710">
    <property type="entry name" value="NTF2-like_dom_sf"/>
</dbReference>
<dbReference type="RefSeq" id="WP_014661178.1">
    <property type="nucleotide sequence ID" value="NC_017737.1"/>
</dbReference>
<evidence type="ECO:0000256" key="3">
    <source>
        <dbReference type="ARBA" id="ARBA00022679"/>
    </source>
</evidence>
<organism evidence="9 10">
    <name type="scientific">Helicobacter cetorum (strain ATCC BAA-429 / MIT 00-7128)</name>
    <dbReference type="NCBI Taxonomy" id="182217"/>
    <lineage>
        <taxon>Bacteria</taxon>
        <taxon>Pseudomonadati</taxon>
        <taxon>Campylobacterota</taxon>
        <taxon>Epsilonproteobacteria</taxon>
        <taxon>Campylobacterales</taxon>
        <taxon>Helicobacteraceae</taxon>
        <taxon>Helicobacter</taxon>
    </lineage>
</organism>
<dbReference type="Pfam" id="PF24125">
    <property type="entry name" value="Cds6_C"/>
    <property type="match status" value="1"/>
</dbReference>
<dbReference type="STRING" id="182217.HCW_05215"/>
<evidence type="ECO:0000313" key="9">
    <source>
        <dbReference type="EMBL" id="AFI04308.1"/>
    </source>
</evidence>
<evidence type="ECO:0000256" key="5">
    <source>
        <dbReference type="ARBA" id="ARBA00022984"/>
    </source>
</evidence>
<feature type="active site" description="Proton donor/acceptor" evidence="7">
    <location>
        <position position="163"/>
    </location>
</feature>
<dbReference type="SUPFAM" id="SSF141523">
    <property type="entry name" value="L,D-transpeptidase catalytic domain-like"/>
    <property type="match status" value="1"/>
</dbReference>
<dbReference type="GO" id="GO:0016740">
    <property type="term" value="F:transferase activity"/>
    <property type="evidence" value="ECO:0007669"/>
    <property type="project" value="UniProtKB-KW"/>
</dbReference>
<evidence type="ECO:0000256" key="1">
    <source>
        <dbReference type="ARBA" id="ARBA00004752"/>
    </source>
</evidence>
<evidence type="ECO:0000259" key="8">
    <source>
        <dbReference type="PROSITE" id="PS52029"/>
    </source>
</evidence>
<evidence type="ECO:0000256" key="4">
    <source>
        <dbReference type="ARBA" id="ARBA00022960"/>
    </source>
</evidence>
<dbReference type="Proteomes" id="UP000005010">
    <property type="component" value="Chromosome"/>
</dbReference>
<dbReference type="CDD" id="cd16913">
    <property type="entry name" value="YkuD_like"/>
    <property type="match status" value="1"/>
</dbReference>
<dbReference type="HOGENOM" id="CLU_064738_0_0_7"/>
<dbReference type="Gene3D" id="2.40.440.10">
    <property type="entry name" value="L,D-transpeptidase catalytic domain-like"/>
    <property type="match status" value="1"/>
</dbReference>
<dbReference type="InterPro" id="IPR056203">
    <property type="entry name" value="Cds6_C"/>
</dbReference>
<protein>
    <recommendedName>
        <fullName evidence="8">L,D-TPase catalytic domain-containing protein</fullName>
    </recommendedName>
</protein>
<dbReference type="PANTHER" id="PTHR36699:SF1">
    <property type="entry name" value="L,D-TRANSPEPTIDASE YAFK-RELATED"/>
    <property type="match status" value="1"/>
</dbReference>
<keyword evidence="4 7" id="KW-0133">Cell shape</keyword>
<dbReference type="AlphaFoldDB" id="I0EMY9"/>